<organism evidence="1 2">
    <name type="scientific">Rhodopirellula baltica SH28</name>
    <dbReference type="NCBI Taxonomy" id="993517"/>
    <lineage>
        <taxon>Bacteria</taxon>
        <taxon>Pseudomonadati</taxon>
        <taxon>Planctomycetota</taxon>
        <taxon>Planctomycetia</taxon>
        <taxon>Pirellulales</taxon>
        <taxon>Pirellulaceae</taxon>
        <taxon>Rhodopirellula</taxon>
    </lineage>
</organism>
<proteinExistence type="predicted"/>
<dbReference type="RefSeq" id="WP_007334152.1">
    <property type="nucleotide sequence ID" value="NZ_AMCW01000135.1"/>
</dbReference>
<dbReference type="AlphaFoldDB" id="K5DAW4"/>
<protein>
    <submittedName>
        <fullName evidence="1">Uncharacterized protein</fullName>
    </submittedName>
</protein>
<dbReference type="EMBL" id="AMCW01000135">
    <property type="protein sequence ID" value="EKJ99943.1"/>
    <property type="molecule type" value="Genomic_DNA"/>
</dbReference>
<evidence type="ECO:0000313" key="1">
    <source>
        <dbReference type="EMBL" id="EKJ99943.1"/>
    </source>
</evidence>
<comment type="caution">
    <text evidence="1">The sequence shown here is derived from an EMBL/GenBank/DDBJ whole genome shotgun (WGS) entry which is preliminary data.</text>
</comment>
<name>K5DAW4_RHOBT</name>
<evidence type="ECO:0000313" key="2">
    <source>
        <dbReference type="Proteomes" id="UP000007993"/>
    </source>
</evidence>
<dbReference type="Proteomes" id="UP000007993">
    <property type="component" value="Unassembled WGS sequence"/>
</dbReference>
<sequence>MSYNKTKLAEYLEKIVRNTTTDRTKVNLDEPGSILGGSGSRVEITGRSGKQILGPMNNAAHPTLYINREGVAAKNDFANECLKDREFATRVGSVALSKQLDEILKTLVPNVPSDINYAEVVSKDVLKKLRTSVVRWRVKLPIANLQINDCTKIGNVTFMPRSFGIIENTRMALDHRGPADHAADISGKANVLNFMNDIANQGSAWALTEVDAHSERIVHAATEEVETAVNTVRAFTRVFHSLTAAAAFGLPYEMRAGNTGYIAASDSGIEIKWDRKGSYAPFTINNSVLGHLNEHFNFQNFSRIAGTKWTELNTLEHSLRVATQWLGRSIVATTLADAFTLCAVSLERLLVCDGEETTVEKFADRLAYLLSNDGSEQKVIHKASKRLYGIRSKIVHAGFEAVETQQRQEIENLALNALLAVSNQLQTLDTHEKLRGMLHDKKFS</sequence>
<reference evidence="1 2" key="1">
    <citation type="journal article" date="2013" name="Mar. Genomics">
        <title>Expression of sulfatases in Rhodopirellula baltica and the diversity of sulfatases in the genus Rhodopirellula.</title>
        <authorList>
            <person name="Wegner C.E."/>
            <person name="Richter-Heitmann T."/>
            <person name="Klindworth A."/>
            <person name="Klockow C."/>
            <person name="Richter M."/>
            <person name="Achstetter T."/>
            <person name="Glockner F.O."/>
            <person name="Harder J."/>
        </authorList>
    </citation>
    <scope>NUCLEOTIDE SEQUENCE [LARGE SCALE GENOMIC DNA]</scope>
    <source>
        <strain evidence="1 2">SH28</strain>
    </source>
</reference>
<dbReference type="PATRIC" id="fig|993517.3.peg.5054"/>
<gene>
    <name evidence="1" type="ORF">RBSH_04649</name>
</gene>
<accession>K5DAW4</accession>